<dbReference type="AlphaFoldDB" id="A0A8H7DA18"/>
<feature type="region of interest" description="Disordered" evidence="1">
    <location>
        <begin position="136"/>
        <end position="163"/>
    </location>
</feature>
<accession>A0A8H7DA18</accession>
<feature type="compositionally biased region" description="Polar residues" evidence="1">
    <location>
        <begin position="136"/>
        <end position="145"/>
    </location>
</feature>
<proteinExistence type="predicted"/>
<feature type="compositionally biased region" description="Basic residues" evidence="1">
    <location>
        <begin position="189"/>
        <end position="202"/>
    </location>
</feature>
<protein>
    <submittedName>
        <fullName evidence="2">Uncharacterized protein</fullName>
    </submittedName>
</protein>
<name>A0A8H7DA18_9AGAR</name>
<evidence type="ECO:0000313" key="2">
    <source>
        <dbReference type="EMBL" id="KAF7364211.1"/>
    </source>
</evidence>
<organism evidence="2 3">
    <name type="scientific">Mycena sanguinolenta</name>
    <dbReference type="NCBI Taxonomy" id="230812"/>
    <lineage>
        <taxon>Eukaryota</taxon>
        <taxon>Fungi</taxon>
        <taxon>Dikarya</taxon>
        <taxon>Basidiomycota</taxon>
        <taxon>Agaricomycotina</taxon>
        <taxon>Agaricomycetes</taxon>
        <taxon>Agaricomycetidae</taxon>
        <taxon>Agaricales</taxon>
        <taxon>Marasmiineae</taxon>
        <taxon>Mycenaceae</taxon>
        <taxon>Mycena</taxon>
    </lineage>
</organism>
<evidence type="ECO:0000256" key="1">
    <source>
        <dbReference type="SAM" id="MobiDB-lite"/>
    </source>
</evidence>
<dbReference type="Proteomes" id="UP000623467">
    <property type="component" value="Unassembled WGS sequence"/>
</dbReference>
<feature type="region of interest" description="Disordered" evidence="1">
    <location>
        <begin position="245"/>
        <end position="265"/>
    </location>
</feature>
<dbReference type="EMBL" id="JACAZH010000007">
    <property type="protein sequence ID" value="KAF7364211.1"/>
    <property type="molecule type" value="Genomic_DNA"/>
</dbReference>
<reference evidence="2" key="1">
    <citation type="submission" date="2020-05" db="EMBL/GenBank/DDBJ databases">
        <title>Mycena genomes resolve the evolution of fungal bioluminescence.</title>
        <authorList>
            <person name="Tsai I.J."/>
        </authorList>
    </citation>
    <scope>NUCLEOTIDE SEQUENCE</scope>
    <source>
        <strain evidence="2">160909Yilan</strain>
    </source>
</reference>
<gene>
    <name evidence="2" type="ORF">MSAN_01080600</name>
</gene>
<evidence type="ECO:0000313" key="3">
    <source>
        <dbReference type="Proteomes" id="UP000623467"/>
    </source>
</evidence>
<feature type="region of interest" description="Disordered" evidence="1">
    <location>
        <begin position="178"/>
        <end position="202"/>
    </location>
</feature>
<comment type="caution">
    <text evidence="2">The sequence shown here is derived from an EMBL/GenBank/DDBJ whole genome shotgun (WGS) entry which is preliminary data.</text>
</comment>
<keyword evidence="3" id="KW-1185">Reference proteome</keyword>
<sequence length="361" mass="39954">MRLVLYSSWPLLALQRTRPIHARCPIILRCSNRGWASAHDLERLQLHSGSVQRRTCVSSPDAFSLSHGFDPSLFAFLVSSIAPLFADLAPDAVSRTLAARVWLTPSVSGPSDARFSELAVLPTPRGRGAFLAMNARTTTARSSRQQPRKRRHTGASASPADEFAVRPRSRTRMRYPGQIRRSQRPPPRVVRRRAPARAQTHHPRVDVHPILRAIAVRPARQRGLRSPGCMTTEDARQQLVTGRIAGRGSQRREWAGRRARIAGDRSSGGGGCSRVCLSSVRLVWSQAPLMREYSYSYAPLTMAAAATGVVRVQRGGDACRRRPQHDIPPHILHPTVYSLSSAKGEVSEPRRLESSVRSFAL</sequence>